<feature type="compositionally biased region" description="Polar residues" evidence="1">
    <location>
        <begin position="23"/>
        <end position="45"/>
    </location>
</feature>
<protein>
    <submittedName>
        <fullName evidence="4">Ovule protein</fullName>
    </submittedName>
</protein>
<dbReference type="WBParaSite" id="HDID_0000769401-mRNA-1">
    <property type="protein sequence ID" value="HDID_0000769401-mRNA-1"/>
    <property type="gene ID" value="HDID_0000769401"/>
</dbReference>
<sequence>MLPLPQVTRQAKEEDAKIHCSEPTKTVPISHSTQKSQIPASTSPESVDYEDQSCKNDPHQHANLFTTSITVY</sequence>
<evidence type="ECO:0000256" key="1">
    <source>
        <dbReference type="SAM" id="MobiDB-lite"/>
    </source>
</evidence>
<evidence type="ECO:0000313" key="3">
    <source>
        <dbReference type="Proteomes" id="UP000274504"/>
    </source>
</evidence>
<dbReference type="EMBL" id="UYSG01010965">
    <property type="protein sequence ID" value="VDL60010.1"/>
    <property type="molecule type" value="Genomic_DNA"/>
</dbReference>
<evidence type="ECO:0000313" key="2">
    <source>
        <dbReference type="EMBL" id="VDL60010.1"/>
    </source>
</evidence>
<dbReference type="AlphaFoldDB" id="A0A0R3SRB4"/>
<evidence type="ECO:0000313" key="4">
    <source>
        <dbReference type="WBParaSite" id="HDID_0000769401-mRNA-1"/>
    </source>
</evidence>
<dbReference type="Proteomes" id="UP000274504">
    <property type="component" value="Unassembled WGS sequence"/>
</dbReference>
<feature type="compositionally biased region" description="Basic and acidic residues" evidence="1">
    <location>
        <begin position="10"/>
        <end position="22"/>
    </location>
</feature>
<organism evidence="4">
    <name type="scientific">Hymenolepis diminuta</name>
    <name type="common">Rat tapeworm</name>
    <dbReference type="NCBI Taxonomy" id="6216"/>
    <lineage>
        <taxon>Eukaryota</taxon>
        <taxon>Metazoa</taxon>
        <taxon>Spiralia</taxon>
        <taxon>Lophotrochozoa</taxon>
        <taxon>Platyhelminthes</taxon>
        <taxon>Cestoda</taxon>
        <taxon>Eucestoda</taxon>
        <taxon>Cyclophyllidea</taxon>
        <taxon>Hymenolepididae</taxon>
        <taxon>Hymenolepis</taxon>
    </lineage>
</organism>
<feature type="region of interest" description="Disordered" evidence="1">
    <location>
        <begin position="1"/>
        <end position="60"/>
    </location>
</feature>
<gene>
    <name evidence="2" type="ORF">HDID_LOCUS7692</name>
</gene>
<proteinExistence type="predicted"/>
<reference evidence="2 3" key="2">
    <citation type="submission" date="2018-11" db="EMBL/GenBank/DDBJ databases">
        <authorList>
            <consortium name="Pathogen Informatics"/>
        </authorList>
    </citation>
    <scope>NUCLEOTIDE SEQUENCE [LARGE SCALE GENOMIC DNA]</scope>
</reference>
<name>A0A0R3SRB4_HYMDI</name>
<accession>A0A0R3SRB4</accession>
<reference evidence="4" key="1">
    <citation type="submission" date="2017-02" db="UniProtKB">
        <authorList>
            <consortium name="WormBaseParasite"/>
        </authorList>
    </citation>
    <scope>IDENTIFICATION</scope>
</reference>